<organism evidence="1 2">
    <name type="scientific">Bacteriovorax stolpii</name>
    <name type="common">Bdellovibrio stolpii</name>
    <dbReference type="NCBI Taxonomy" id="960"/>
    <lineage>
        <taxon>Bacteria</taxon>
        <taxon>Pseudomonadati</taxon>
        <taxon>Bdellovibrionota</taxon>
        <taxon>Bacteriovoracia</taxon>
        <taxon>Bacteriovoracales</taxon>
        <taxon>Bacteriovoracaceae</taxon>
        <taxon>Bacteriovorax</taxon>
    </lineage>
</organism>
<sequence length="255" mass="28354">MKKVLVLGLAVLSFQALADVRVGITIPGKNGGRDDLPMCLKNLDNANRRINDLQSQLISCQNSSKPGGGREVEELRRENRRLNDTVDRLNSDNRSLSESISRLNFDNNNLLDSNNRLIRENMDLRRQIDDMQAPNRSLGFFSYAGCKDYGGNVELKQIQSAEGRVPLEAETNATQKVSSTFSCLYGIKVAKTEEILTNESRNYCVAACKDYGGNVDAKTVKSGMGRNQTEAQYNAMKEVARTNSCLYGIRIQACQ</sequence>
<keyword evidence="2" id="KW-1185">Reference proteome</keyword>
<dbReference type="AlphaFoldDB" id="A0A2K9NNU1"/>
<protein>
    <submittedName>
        <fullName evidence="1">Uncharacterized protein</fullName>
    </submittedName>
</protein>
<dbReference type="RefSeq" id="WP_102242040.1">
    <property type="nucleotide sequence ID" value="NZ_CP025704.1"/>
</dbReference>
<accession>A0A2K9NNU1</accession>
<gene>
    <name evidence="1" type="ORF">C0V70_01200</name>
</gene>
<proteinExistence type="predicted"/>
<dbReference type="Proteomes" id="UP000235584">
    <property type="component" value="Chromosome"/>
</dbReference>
<dbReference type="EMBL" id="CP025704">
    <property type="protein sequence ID" value="AUN96745.1"/>
    <property type="molecule type" value="Genomic_DNA"/>
</dbReference>
<reference evidence="1 2" key="1">
    <citation type="submission" date="2018-01" db="EMBL/GenBank/DDBJ databases">
        <title>Complete genome sequence of Bacteriovorax stolpii DSM12778.</title>
        <authorList>
            <person name="Tang B."/>
            <person name="Chang J."/>
        </authorList>
    </citation>
    <scope>NUCLEOTIDE SEQUENCE [LARGE SCALE GENOMIC DNA]</scope>
    <source>
        <strain evidence="1 2">DSM 12778</strain>
    </source>
</reference>
<evidence type="ECO:0000313" key="2">
    <source>
        <dbReference type="Proteomes" id="UP000235584"/>
    </source>
</evidence>
<dbReference type="KEGG" id="bsto:C0V70_01200"/>
<name>A0A2K9NNU1_BACTC</name>
<evidence type="ECO:0000313" key="1">
    <source>
        <dbReference type="EMBL" id="AUN96745.1"/>
    </source>
</evidence>